<keyword evidence="1" id="KW-0812">Transmembrane</keyword>
<evidence type="ECO:0000313" key="2">
    <source>
        <dbReference type="Proteomes" id="UP000036681"/>
    </source>
</evidence>
<keyword evidence="1" id="KW-1133">Transmembrane helix</keyword>
<evidence type="ECO:0000256" key="1">
    <source>
        <dbReference type="SAM" id="Phobius"/>
    </source>
</evidence>
<accession>A0A0M3IWY4</accession>
<keyword evidence="2" id="KW-1185">Reference proteome</keyword>
<dbReference type="Proteomes" id="UP000036681">
    <property type="component" value="Unplaced"/>
</dbReference>
<dbReference type="WBParaSite" id="ALUE_0002326201-mRNA-1">
    <property type="protein sequence ID" value="ALUE_0002326201-mRNA-1"/>
    <property type="gene ID" value="ALUE_0002326201"/>
</dbReference>
<dbReference type="AlphaFoldDB" id="A0A0M3IWY4"/>
<keyword evidence="1" id="KW-0472">Membrane</keyword>
<proteinExistence type="predicted"/>
<name>A0A0M3IWY4_ASCLU</name>
<sequence>MKHLLLLNMQCVIEQLKYKITAALLFVVDISVVIVAAIGSSGVVIIVIIVIVIVVCRRFERKKALARLKLASSLMNSKVTTSSSDCNKRTDGSIHYSDMNKLKRLVVFKYKNREILTNSNMANLSTLIINLLNNYH</sequence>
<reference evidence="3" key="1">
    <citation type="submission" date="2017-02" db="UniProtKB">
        <authorList>
            <consortium name="WormBaseParasite"/>
        </authorList>
    </citation>
    <scope>IDENTIFICATION</scope>
</reference>
<organism evidence="2 3">
    <name type="scientific">Ascaris lumbricoides</name>
    <name type="common">Giant roundworm</name>
    <dbReference type="NCBI Taxonomy" id="6252"/>
    <lineage>
        <taxon>Eukaryota</taxon>
        <taxon>Metazoa</taxon>
        <taxon>Ecdysozoa</taxon>
        <taxon>Nematoda</taxon>
        <taxon>Chromadorea</taxon>
        <taxon>Rhabditida</taxon>
        <taxon>Spirurina</taxon>
        <taxon>Ascaridomorpha</taxon>
        <taxon>Ascaridoidea</taxon>
        <taxon>Ascarididae</taxon>
        <taxon>Ascaris</taxon>
    </lineage>
</organism>
<protein>
    <submittedName>
        <fullName evidence="3">Transmembrane protein</fullName>
    </submittedName>
</protein>
<feature type="transmembrane region" description="Helical" evidence="1">
    <location>
        <begin position="20"/>
        <end position="53"/>
    </location>
</feature>
<evidence type="ECO:0000313" key="3">
    <source>
        <dbReference type="WBParaSite" id="ALUE_0002326201-mRNA-1"/>
    </source>
</evidence>